<protein>
    <submittedName>
        <fullName evidence="1">Uncharacterized protein</fullName>
    </submittedName>
</protein>
<keyword evidence="2" id="KW-1185">Reference proteome</keyword>
<comment type="caution">
    <text evidence="1">The sequence shown here is derived from an EMBL/GenBank/DDBJ whole genome shotgun (WGS) entry which is preliminary data.</text>
</comment>
<sequence length="79" mass="8122">MRPRLALALVTSCGRPPRPGDACPRPGCEALAAAIAGCHGPRSDALDLQADPAVPLQRILDLAIAGRRAGKCVGLEDPD</sequence>
<name>A0A9X3EYV0_9BACT</name>
<dbReference type="RefSeq" id="WP_267775344.1">
    <property type="nucleotide sequence ID" value="NZ_JAPNKE010000002.1"/>
</dbReference>
<organism evidence="1 2">
    <name type="scientific">Nannocystis pusilla</name>
    <dbReference type="NCBI Taxonomy" id="889268"/>
    <lineage>
        <taxon>Bacteria</taxon>
        <taxon>Pseudomonadati</taxon>
        <taxon>Myxococcota</taxon>
        <taxon>Polyangia</taxon>
        <taxon>Nannocystales</taxon>
        <taxon>Nannocystaceae</taxon>
        <taxon>Nannocystis</taxon>
    </lineage>
</organism>
<dbReference type="AlphaFoldDB" id="A0A9X3EYV0"/>
<dbReference type="EMBL" id="JAPNKE010000002">
    <property type="protein sequence ID" value="MCY1012015.1"/>
    <property type="molecule type" value="Genomic_DNA"/>
</dbReference>
<dbReference type="Proteomes" id="UP001150924">
    <property type="component" value="Unassembled WGS sequence"/>
</dbReference>
<accession>A0A9X3EYV0</accession>
<evidence type="ECO:0000313" key="2">
    <source>
        <dbReference type="Proteomes" id="UP001150924"/>
    </source>
</evidence>
<reference evidence="1" key="1">
    <citation type="submission" date="2022-11" db="EMBL/GenBank/DDBJ databases">
        <title>Minimal conservation of predation-associated metabolite biosynthetic gene clusters underscores biosynthetic potential of Myxococcota including descriptions for ten novel species: Archangium lansinium sp. nov., Myxococcus landrumus sp. nov., Nannocystis bai.</title>
        <authorList>
            <person name="Ahearne A."/>
            <person name="Stevens C."/>
            <person name="Phillips K."/>
        </authorList>
    </citation>
    <scope>NUCLEOTIDE SEQUENCE</scope>
    <source>
        <strain evidence="1">Na p29</strain>
    </source>
</reference>
<evidence type="ECO:0000313" key="1">
    <source>
        <dbReference type="EMBL" id="MCY1012015.1"/>
    </source>
</evidence>
<proteinExistence type="predicted"/>
<gene>
    <name evidence="1" type="ORF">OV079_42020</name>
</gene>